<name>A0A5N6LMF5_9ASTR</name>
<dbReference type="AlphaFoldDB" id="A0A5N6LMF5"/>
<keyword evidence="2" id="KW-1185">Reference proteome</keyword>
<organism evidence="1 2">
    <name type="scientific">Mikania micrantha</name>
    <name type="common">bitter vine</name>
    <dbReference type="NCBI Taxonomy" id="192012"/>
    <lineage>
        <taxon>Eukaryota</taxon>
        <taxon>Viridiplantae</taxon>
        <taxon>Streptophyta</taxon>
        <taxon>Embryophyta</taxon>
        <taxon>Tracheophyta</taxon>
        <taxon>Spermatophyta</taxon>
        <taxon>Magnoliopsida</taxon>
        <taxon>eudicotyledons</taxon>
        <taxon>Gunneridae</taxon>
        <taxon>Pentapetalae</taxon>
        <taxon>asterids</taxon>
        <taxon>campanulids</taxon>
        <taxon>Asterales</taxon>
        <taxon>Asteraceae</taxon>
        <taxon>Asteroideae</taxon>
        <taxon>Heliantheae alliance</taxon>
        <taxon>Eupatorieae</taxon>
        <taxon>Mikania</taxon>
    </lineage>
</organism>
<evidence type="ECO:0000313" key="1">
    <source>
        <dbReference type="EMBL" id="KAD2393344.1"/>
    </source>
</evidence>
<dbReference type="EMBL" id="SZYD01000019">
    <property type="protein sequence ID" value="KAD2393344.1"/>
    <property type="molecule type" value="Genomic_DNA"/>
</dbReference>
<dbReference type="Proteomes" id="UP000326396">
    <property type="component" value="Linkage Group LG9"/>
</dbReference>
<proteinExistence type="predicted"/>
<protein>
    <submittedName>
        <fullName evidence="1">Uncharacterized protein</fullName>
    </submittedName>
</protein>
<evidence type="ECO:0000313" key="2">
    <source>
        <dbReference type="Proteomes" id="UP000326396"/>
    </source>
</evidence>
<sequence length="115" mass="13013">MASSSASKISIPTNSIKLTLGMMDLDYSLRHEAPATITSSSTTKQKLEYDKWERPNRMSLIIIKNSILVAIRRAIPIFDNAKTYLDSVEEQFKGSSSACKHTNSQDAYKEIRWIK</sequence>
<dbReference type="OrthoDB" id="1722863at2759"/>
<reference evidence="1 2" key="1">
    <citation type="submission" date="2019-05" db="EMBL/GenBank/DDBJ databases">
        <title>Mikania micrantha, genome provides insights into the molecular mechanism of rapid growth.</title>
        <authorList>
            <person name="Liu B."/>
        </authorList>
    </citation>
    <scope>NUCLEOTIDE SEQUENCE [LARGE SCALE GENOMIC DNA]</scope>
    <source>
        <strain evidence="1">NLD-2019</strain>
        <tissue evidence="1">Leaf</tissue>
    </source>
</reference>
<comment type="caution">
    <text evidence="1">The sequence shown here is derived from an EMBL/GenBank/DDBJ whole genome shotgun (WGS) entry which is preliminary data.</text>
</comment>
<accession>A0A5N6LMF5</accession>
<gene>
    <name evidence="1" type="ORF">E3N88_40321</name>
</gene>